<dbReference type="EMBL" id="CVRI01000047">
    <property type="protein sequence ID" value="CRK97510.1"/>
    <property type="molecule type" value="Genomic_DNA"/>
</dbReference>
<reference evidence="1 2" key="1">
    <citation type="submission" date="2015-04" db="EMBL/GenBank/DDBJ databases">
        <authorList>
            <person name="Syromyatnikov M.Y."/>
            <person name="Popov V.N."/>
        </authorList>
    </citation>
    <scope>NUCLEOTIDE SEQUENCE [LARGE SCALE GENOMIC DNA]</scope>
</reference>
<organism evidence="1 2">
    <name type="scientific">Clunio marinus</name>
    <dbReference type="NCBI Taxonomy" id="568069"/>
    <lineage>
        <taxon>Eukaryota</taxon>
        <taxon>Metazoa</taxon>
        <taxon>Ecdysozoa</taxon>
        <taxon>Arthropoda</taxon>
        <taxon>Hexapoda</taxon>
        <taxon>Insecta</taxon>
        <taxon>Pterygota</taxon>
        <taxon>Neoptera</taxon>
        <taxon>Endopterygota</taxon>
        <taxon>Diptera</taxon>
        <taxon>Nematocera</taxon>
        <taxon>Chironomoidea</taxon>
        <taxon>Chironomidae</taxon>
        <taxon>Clunio</taxon>
    </lineage>
</organism>
<name>A0A1J1IET4_9DIPT</name>
<gene>
    <name evidence="1" type="ORF">CLUMA_CG010899</name>
</gene>
<dbReference type="Proteomes" id="UP000183832">
    <property type="component" value="Unassembled WGS sequence"/>
</dbReference>
<protein>
    <submittedName>
        <fullName evidence="1">CLUMA_CG010899, isoform A</fullName>
    </submittedName>
</protein>
<dbReference type="AlphaFoldDB" id="A0A1J1IET4"/>
<evidence type="ECO:0000313" key="2">
    <source>
        <dbReference type="Proteomes" id="UP000183832"/>
    </source>
</evidence>
<evidence type="ECO:0000313" key="1">
    <source>
        <dbReference type="EMBL" id="CRK97510.1"/>
    </source>
</evidence>
<sequence>MKSSSGSDMNKETINFSIVLSLIARKNRMLGIEDCTKIPTGIKYGNSFEKLLHQDSYSVGGEK</sequence>
<proteinExistence type="predicted"/>
<accession>A0A1J1IET4</accession>
<keyword evidence="2" id="KW-1185">Reference proteome</keyword>